<dbReference type="Gene3D" id="1.10.3300.10">
    <property type="entry name" value="Jann2411-like domain"/>
    <property type="match status" value="1"/>
</dbReference>
<reference evidence="2 3" key="1">
    <citation type="submission" date="2018-02" db="EMBL/GenBank/DDBJ databases">
        <title>Complete genome sequence of Streptomyces dengpaensis, the producer of angucyclines.</title>
        <authorList>
            <person name="Yumei L."/>
        </authorList>
    </citation>
    <scope>NUCLEOTIDE SEQUENCE [LARGE SCALE GENOMIC DNA]</scope>
    <source>
        <strain evidence="2 3">XZHG99</strain>
    </source>
</reference>
<dbReference type="InterPro" id="IPR010852">
    <property type="entry name" value="ABATE"/>
</dbReference>
<sequence>MCYGASVARVEGSTPARRVPATAAAIVNLLNSRPHSPARALPDTLQTPEGASAVLRPFGQPDGVAPSTGRIAKIRDLRGILMDIVSAPDTTQAALGWEALTERTSSVTLRQVFSAPGKAELEQVDGDPVVGRVILAVAELVTDGTWRRIRTCANEMCAGVFYDTTRSRTQRWHSYEVCGNKTNVAAYRARKKAATERK</sequence>
<dbReference type="Proteomes" id="UP000238413">
    <property type="component" value="Chromosome"/>
</dbReference>
<dbReference type="EMBL" id="CP026652">
    <property type="protein sequence ID" value="AVH60453.1"/>
    <property type="molecule type" value="Genomic_DNA"/>
</dbReference>
<accession>A0ABN5IBE2</accession>
<feature type="domain" description="Zinc finger CGNR" evidence="1">
    <location>
        <begin position="148"/>
        <end position="191"/>
    </location>
</feature>
<dbReference type="Pfam" id="PF11706">
    <property type="entry name" value="zf-CGNR"/>
    <property type="match status" value="1"/>
</dbReference>
<evidence type="ECO:0000313" key="2">
    <source>
        <dbReference type="EMBL" id="AVH60453.1"/>
    </source>
</evidence>
<dbReference type="InterPro" id="IPR023286">
    <property type="entry name" value="ABATE_dom_sf"/>
</dbReference>
<dbReference type="InterPro" id="IPR021005">
    <property type="entry name" value="Znf_CGNR"/>
</dbReference>
<organism evidence="2 3">
    <name type="scientific">Streptomyces dengpaensis</name>
    <dbReference type="NCBI Taxonomy" id="2049881"/>
    <lineage>
        <taxon>Bacteria</taxon>
        <taxon>Bacillati</taxon>
        <taxon>Actinomycetota</taxon>
        <taxon>Actinomycetes</taxon>
        <taxon>Kitasatosporales</taxon>
        <taxon>Streptomycetaceae</taxon>
        <taxon>Streptomyces</taxon>
    </lineage>
</organism>
<dbReference type="SUPFAM" id="SSF160904">
    <property type="entry name" value="Jann2411-like"/>
    <property type="match status" value="1"/>
</dbReference>
<evidence type="ECO:0000259" key="1">
    <source>
        <dbReference type="Pfam" id="PF11706"/>
    </source>
</evidence>
<name>A0ABN5IBE2_9ACTN</name>
<proteinExistence type="predicted"/>
<dbReference type="PANTHER" id="PTHR35525:SF3">
    <property type="entry name" value="BLL6575 PROTEIN"/>
    <property type="match status" value="1"/>
</dbReference>
<dbReference type="PANTHER" id="PTHR35525">
    <property type="entry name" value="BLL6575 PROTEIN"/>
    <property type="match status" value="1"/>
</dbReference>
<keyword evidence="3" id="KW-1185">Reference proteome</keyword>
<gene>
    <name evidence="2" type="ORF">C4B68_36960</name>
</gene>
<evidence type="ECO:0000313" key="3">
    <source>
        <dbReference type="Proteomes" id="UP000238413"/>
    </source>
</evidence>
<protein>
    <recommendedName>
        <fullName evidence="1">Zinc finger CGNR domain-containing protein</fullName>
    </recommendedName>
</protein>